<organism evidence="1 2">
    <name type="scientific">Sporosarcina ureilytica</name>
    <dbReference type="NCBI Taxonomy" id="298596"/>
    <lineage>
        <taxon>Bacteria</taxon>
        <taxon>Bacillati</taxon>
        <taxon>Bacillota</taxon>
        <taxon>Bacilli</taxon>
        <taxon>Bacillales</taxon>
        <taxon>Caryophanaceae</taxon>
        <taxon>Sporosarcina</taxon>
    </lineage>
</organism>
<gene>
    <name evidence="1" type="ORF">BI350_14765</name>
</gene>
<keyword evidence="2" id="KW-1185">Reference proteome</keyword>
<sequence>MTKKDYLQKSLRSLAFDLDSELEAINERHIILNDIDYLLGHLRVDMDNINPELVPFYFNQFLSSVRIIEELCRYTINDLNKNFQNTQNIKDAIFQKVVKDVKEEG</sequence>
<reference evidence="1 2" key="1">
    <citation type="submission" date="2016-09" db="EMBL/GenBank/DDBJ databases">
        <title>Complete genome sequence of the Lysinibacillus sphaericus LMG 22257, a specie of Bacillus with ureolytic activity that can effectively biodeposit calcium carbonate.</title>
        <authorList>
            <person name="Yan W."/>
        </authorList>
    </citation>
    <scope>NUCLEOTIDE SEQUENCE [LARGE SCALE GENOMIC DNA]</scope>
    <source>
        <strain evidence="1 2">LMG 22257</strain>
    </source>
</reference>
<dbReference type="Proteomes" id="UP000185746">
    <property type="component" value="Chromosome"/>
</dbReference>
<evidence type="ECO:0000313" key="2">
    <source>
        <dbReference type="Proteomes" id="UP000185746"/>
    </source>
</evidence>
<proteinExistence type="predicted"/>
<dbReference type="KEGG" id="surl:BI350_14765"/>
<evidence type="ECO:0000313" key="1">
    <source>
        <dbReference type="EMBL" id="AOV08674.1"/>
    </source>
</evidence>
<dbReference type="EMBL" id="CP017560">
    <property type="protein sequence ID" value="AOV08674.1"/>
    <property type="molecule type" value="Genomic_DNA"/>
</dbReference>
<dbReference type="RefSeq" id="WP_075528840.1">
    <property type="nucleotide sequence ID" value="NZ_CP017560.1"/>
</dbReference>
<protein>
    <submittedName>
        <fullName evidence="1">Uncharacterized protein</fullName>
    </submittedName>
</protein>
<name>A0A1D8JIZ0_9BACL</name>
<dbReference type="AlphaFoldDB" id="A0A1D8JIZ0"/>
<accession>A0A1D8JIZ0</accession>